<evidence type="ECO:0000256" key="1">
    <source>
        <dbReference type="SAM" id="MobiDB-lite"/>
    </source>
</evidence>
<organism evidence="2 3">
    <name type="scientific">Polarella glacialis</name>
    <name type="common">Dinoflagellate</name>
    <dbReference type="NCBI Taxonomy" id="89957"/>
    <lineage>
        <taxon>Eukaryota</taxon>
        <taxon>Sar</taxon>
        <taxon>Alveolata</taxon>
        <taxon>Dinophyceae</taxon>
        <taxon>Suessiales</taxon>
        <taxon>Suessiaceae</taxon>
        <taxon>Polarella</taxon>
    </lineage>
</organism>
<gene>
    <name evidence="2" type="ORF">PGLA2088_LOCUS49536</name>
</gene>
<feature type="compositionally biased region" description="Polar residues" evidence="1">
    <location>
        <begin position="27"/>
        <end position="39"/>
    </location>
</feature>
<proteinExistence type="predicted"/>
<reference evidence="2" key="1">
    <citation type="submission" date="2021-02" db="EMBL/GenBank/DDBJ databases">
        <authorList>
            <person name="Dougan E. K."/>
            <person name="Rhodes N."/>
            <person name="Thang M."/>
            <person name="Chan C."/>
        </authorList>
    </citation>
    <scope>NUCLEOTIDE SEQUENCE</scope>
</reference>
<name>A0A813LVR6_POLGL</name>
<evidence type="ECO:0000313" key="2">
    <source>
        <dbReference type="EMBL" id="CAE8739270.1"/>
    </source>
</evidence>
<feature type="region of interest" description="Disordered" evidence="1">
    <location>
        <begin position="1"/>
        <end position="53"/>
    </location>
</feature>
<protein>
    <submittedName>
        <fullName evidence="2">Uncharacterized protein</fullName>
    </submittedName>
</protein>
<accession>A0A813LVR6</accession>
<feature type="non-terminal residue" evidence="2">
    <location>
        <position position="1"/>
    </location>
</feature>
<feature type="non-terminal residue" evidence="2">
    <location>
        <position position="135"/>
    </location>
</feature>
<sequence length="135" mass="14752">PVGAVMPRPRADALEAVAPGAAKSRSDSSCSELTPTGQRSVPRARPPPESFQSHLKMCSDEHWKVAHAFVFVRSMPSMTAEQLAIARQDSFVCLGCSSSEDKRSGDGRWIRCGRDSKVWPQADLGQPDWLTPTKD</sequence>
<comment type="caution">
    <text evidence="2">The sequence shown here is derived from an EMBL/GenBank/DDBJ whole genome shotgun (WGS) entry which is preliminary data.</text>
</comment>
<dbReference type="EMBL" id="CAJNNW010037087">
    <property type="protein sequence ID" value="CAE8739270.1"/>
    <property type="molecule type" value="Genomic_DNA"/>
</dbReference>
<dbReference type="AlphaFoldDB" id="A0A813LVR6"/>
<evidence type="ECO:0000313" key="3">
    <source>
        <dbReference type="Proteomes" id="UP000626109"/>
    </source>
</evidence>
<dbReference type="Proteomes" id="UP000626109">
    <property type="component" value="Unassembled WGS sequence"/>
</dbReference>